<gene>
    <name evidence="6" type="primary">lysR_7</name>
    <name evidence="6" type="ORF">LCB40_13460</name>
</gene>
<dbReference type="SUPFAM" id="SSF53850">
    <property type="entry name" value="Periplasmic binding protein-like II"/>
    <property type="match status" value="1"/>
</dbReference>
<keyword evidence="2" id="KW-0805">Transcription regulation</keyword>
<dbReference type="FunFam" id="1.10.10.10:FF:000001">
    <property type="entry name" value="LysR family transcriptional regulator"/>
    <property type="match status" value="1"/>
</dbReference>
<dbReference type="SUPFAM" id="SSF46785">
    <property type="entry name" value="Winged helix' DNA-binding domain"/>
    <property type="match status" value="1"/>
</dbReference>
<evidence type="ECO:0000313" key="7">
    <source>
        <dbReference type="Proteomes" id="UP000677218"/>
    </source>
</evidence>
<dbReference type="InterPro" id="IPR000847">
    <property type="entry name" value="LysR_HTH_N"/>
</dbReference>
<keyword evidence="7" id="KW-1185">Reference proteome</keyword>
<evidence type="ECO:0000256" key="2">
    <source>
        <dbReference type="ARBA" id="ARBA00023015"/>
    </source>
</evidence>
<dbReference type="PANTHER" id="PTHR30346:SF28">
    <property type="entry name" value="HTH-TYPE TRANSCRIPTIONAL REGULATOR CYNR"/>
    <property type="match status" value="1"/>
</dbReference>
<dbReference type="GO" id="GO:0003677">
    <property type="term" value="F:DNA binding"/>
    <property type="evidence" value="ECO:0007669"/>
    <property type="project" value="UniProtKB-KW"/>
</dbReference>
<dbReference type="Gene3D" id="1.10.10.10">
    <property type="entry name" value="Winged helix-like DNA-binding domain superfamily/Winged helix DNA-binding domain"/>
    <property type="match status" value="1"/>
</dbReference>
<name>A0A916VHU8_9LACO</name>
<sequence length="306" mass="35031">MNLRHLQFFIKLAETQHMAKAAEQLGISQPSLSYAISSLEKELGVPLFEKDGRNIKITKYGKIYFAYVQNSLTELQRGNDYIEAMLDTTKGHINLGFTYTLGQELVPHMVHNFKQKSENQQISFSYKQDITDALVHQLINEDLDLVFSSMPLHKEYNSKINIFRLVDQELLAAVPFDHPLAHKGEVSLKELTQYRMVLYSPGTGLRQQIDQIMTEANIAPKIGIEVVEDNTILGFVRWGYGVAIVPHLSLLNTEKVCLLKIKDDIVTHPIYLITKYDHFLAPAATKFQEYAEQFCRKHYTSVGRKI</sequence>
<comment type="similarity">
    <text evidence="1">Belongs to the LysR transcriptional regulatory family.</text>
</comment>
<protein>
    <submittedName>
        <fullName evidence="6">LysR family transcriptional regulator</fullName>
    </submittedName>
</protein>
<dbReference type="PANTHER" id="PTHR30346">
    <property type="entry name" value="TRANSCRIPTIONAL DUAL REGULATOR HCAR-RELATED"/>
    <property type="match status" value="1"/>
</dbReference>
<dbReference type="GO" id="GO:0003700">
    <property type="term" value="F:DNA-binding transcription factor activity"/>
    <property type="evidence" value="ECO:0007669"/>
    <property type="project" value="InterPro"/>
</dbReference>
<dbReference type="Proteomes" id="UP000677218">
    <property type="component" value="Unassembled WGS sequence"/>
</dbReference>
<evidence type="ECO:0000313" key="6">
    <source>
        <dbReference type="EMBL" id="GFZ27466.1"/>
    </source>
</evidence>
<feature type="domain" description="HTH lysR-type" evidence="5">
    <location>
        <begin position="1"/>
        <end position="58"/>
    </location>
</feature>
<dbReference type="Pfam" id="PF03466">
    <property type="entry name" value="LysR_substrate"/>
    <property type="match status" value="1"/>
</dbReference>
<proteinExistence type="inferred from homology"/>
<dbReference type="InterPro" id="IPR036388">
    <property type="entry name" value="WH-like_DNA-bd_sf"/>
</dbReference>
<dbReference type="AlphaFoldDB" id="A0A916VHU8"/>
<dbReference type="PROSITE" id="PS50931">
    <property type="entry name" value="HTH_LYSR"/>
    <property type="match status" value="1"/>
</dbReference>
<dbReference type="PRINTS" id="PR00039">
    <property type="entry name" value="HTHLYSR"/>
</dbReference>
<evidence type="ECO:0000256" key="1">
    <source>
        <dbReference type="ARBA" id="ARBA00009437"/>
    </source>
</evidence>
<accession>A0A916VHU8</accession>
<dbReference type="CDD" id="cd08434">
    <property type="entry name" value="PBP2_GltC_like"/>
    <property type="match status" value="1"/>
</dbReference>
<dbReference type="EMBL" id="BMAY01000011">
    <property type="protein sequence ID" value="GFZ27466.1"/>
    <property type="molecule type" value="Genomic_DNA"/>
</dbReference>
<reference evidence="6" key="1">
    <citation type="submission" date="2020-08" db="EMBL/GenBank/DDBJ databases">
        <title>Taxonomic study for Lactobacillus species isolated from hardwood bark.</title>
        <authorList>
            <person name="Tohno M."/>
            <person name="Tanizawa Y."/>
        </authorList>
    </citation>
    <scope>NUCLEOTIDE SEQUENCE</scope>
    <source>
        <strain evidence="6">B40</strain>
    </source>
</reference>
<organism evidence="6 7">
    <name type="scientific">Lactobacillus corticis</name>
    <dbReference type="NCBI Taxonomy" id="2201249"/>
    <lineage>
        <taxon>Bacteria</taxon>
        <taxon>Bacillati</taxon>
        <taxon>Bacillota</taxon>
        <taxon>Bacilli</taxon>
        <taxon>Lactobacillales</taxon>
        <taxon>Lactobacillaceae</taxon>
        <taxon>Lactobacillus</taxon>
    </lineage>
</organism>
<dbReference type="Gene3D" id="3.40.190.290">
    <property type="match status" value="1"/>
</dbReference>
<evidence type="ECO:0000259" key="5">
    <source>
        <dbReference type="PROSITE" id="PS50931"/>
    </source>
</evidence>
<dbReference type="GO" id="GO:0032993">
    <property type="term" value="C:protein-DNA complex"/>
    <property type="evidence" value="ECO:0007669"/>
    <property type="project" value="TreeGrafter"/>
</dbReference>
<evidence type="ECO:0000256" key="4">
    <source>
        <dbReference type="ARBA" id="ARBA00023163"/>
    </source>
</evidence>
<keyword evidence="3" id="KW-0238">DNA-binding</keyword>
<dbReference type="RefSeq" id="WP_212781154.1">
    <property type="nucleotide sequence ID" value="NZ_BMAY01000011.1"/>
</dbReference>
<dbReference type="Pfam" id="PF00126">
    <property type="entry name" value="HTH_1"/>
    <property type="match status" value="1"/>
</dbReference>
<keyword evidence="4" id="KW-0804">Transcription</keyword>
<evidence type="ECO:0000256" key="3">
    <source>
        <dbReference type="ARBA" id="ARBA00023125"/>
    </source>
</evidence>
<dbReference type="InterPro" id="IPR036390">
    <property type="entry name" value="WH_DNA-bd_sf"/>
</dbReference>
<dbReference type="InterPro" id="IPR005119">
    <property type="entry name" value="LysR_subst-bd"/>
</dbReference>
<comment type="caution">
    <text evidence="6">The sequence shown here is derived from an EMBL/GenBank/DDBJ whole genome shotgun (WGS) entry which is preliminary data.</text>
</comment>